<keyword evidence="6" id="KW-1185">Reference proteome</keyword>
<sequence length="288" mass="32731">MQTNKEVSVMTTFNIKDWSSWDQAWQQAHKQHGDQAISMWDSRAQSFAGNALGNAGKRRTEQVIGWLDQLGVRFEDAKVLDIGSGPGAFAVPFALRSAQVTAVEPSSSMIELLHQHAHSHGVAIEAVEALWEDINVDHEGWNQAFDLVFASMIPAISSWEYLEKALKCARKYCFLSTFAGKREHNLIRELWPLLMGGEQPAMRLDIVYMLNLLYARQYQFDFRVFEEKREDTMAPEEALAYIMQLLPGFRIPIHADTKQKVQSYIAETYPDAVPIRTATRFGHILVSL</sequence>
<accession>A0ABX1ZDD1</accession>
<evidence type="ECO:0000259" key="4">
    <source>
        <dbReference type="Pfam" id="PF13649"/>
    </source>
</evidence>
<organism evidence="5 6">
    <name type="scientific">Paenibacillus germinis</name>
    <dbReference type="NCBI Taxonomy" id="2654979"/>
    <lineage>
        <taxon>Bacteria</taxon>
        <taxon>Bacillati</taxon>
        <taxon>Bacillota</taxon>
        <taxon>Bacilli</taxon>
        <taxon>Bacillales</taxon>
        <taxon>Paenibacillaceae</taxon>
        <taxon>Paenibacillus</taxon>
    </lineage>
</organism>
<dbReference type="InterPro" id="IPR029063">
    <property type="entry name" value="SAM-dependent_MTases_sf"/>
</dbReference>
<proteinExistence type="predicted"/>
<dbReference type="InterPro" id="IPR041698">
    <property type="entry name" value="Methyltransf_25"/>
</dbReference>
<dbReference type="GO" id="GO:0008168">
    <property type="term" value="F:methyltransferase activity"/>
    <property type="evidence" value="ECO:0007669"/>
    <property type="project" value="UniProtKB-KW"/>
</dbReference>
<dbReference type="GO" id="GO:0032259">
    <property type="term" value="P:methylation"/>
    <property type="evidence" value="ECO:0007669"/>
    <property type="project" value="UniProtKB-KW"/>
</dbReference>
<keyword evidence="1 5" id="KW-0489">Methyltransferase</keyword>
<keyword evidence="3" id="KW-0949">S-adenosyl-L-methionine</keyword>
<evidence type="ECO:0000313" key="6">
    <source>
        <dbReference type="Proteomes" id="UP000658690"/>
    </source>
</evidence>
<name>A0ABX1ZDD1_9BACL</name>
<dbReference type="CDD" id="cd02440">
    <property type="entry name" value="AdoMet_MTases"/>
    <property type="match status" value="1"/>
</dbReference>
<gene>
    <name evidence="5" type="ORF">GC102_37265</name>
</gene>
<dbReference type="PANTHER" id="PTHR43464:SF19">
    <property type="entry name" value="UBIQUINONE BIOSYNTHESIS O-METHYLTRANSFERASE, MITOCHONDRIAL"/>
    <property type="match status" value="1"/>
</dbReference>
<reference evidence="5 6" key="1">
    <citation type="submission" date="2019-10" db="EMBL/GenBank/DDBJ databases">
        <title>Description of Paenibacillus choica sp. nov.</title>
        <authorList>
            <person name="Carlier A."/>
            <person name="Qi S."/>
        </authorList>
    </citation>
    <scope>NUCLEOTIDE SEQUENCE [LARGE SCALE GENOMIC DNA]</scope>
    <source>
        <strain evidence="5 6">LMG 31460</strain>
    </source>
</reference>
<evidence type="ECO:0000256" key="1">
    <source>
        <dbReference type="ARBA" id="ARBA00022603"/>
    </source>
</evidence>
<feature type="domain" description="Methyltransferase" evidence="4">
    <location>
        <begin position="79"/>
        <end position="170"/>
    </location>
</feature>
<dbReference type="Gene3D" id="3.40.50.150">
    <property type="entry name" value="Vaccinia Virus protein VP39"/>
    <property type="match status" value="1"/>
</dbReference>
<dbReference type="Proteomes" id="UP000658690">
    <property type="component" value="Unassembled WGS sequence"/>
</dbReference>
<comment type="caution">
    <text evidence="5">The sequence shown here is derived from an EMBL/GenBank/DDBJ whole genome shotgun (WGS) entry which is preliminary data.</text>
</comment>
<dbReference type="SUPFAM" id="SSF53335">
    <property type="entry name" value="S-adenosyl-L-methionine-dependent methyltransferases"/>
    <property type="match status" value="1"/>
</dbReference>
<dbReference type="PANTHER" id="PTHR43464">
    <property type="entry name" value="METHYLTRANSFERASE"/>
    <property type="match status" value="1"/>
</dbReference>
<keyword evidence="2" id="KW-0808">Transferase</keyword>
<evidence type="ECO:0000256" key="3">
    <source>
        <dbReference type="ARBA" id="ARBA00022691"/>
    </source>
</evidence>
<protein>
    <submittedName>
        <fullName evidence="5">Methyltransferase domain-containing protein</fullName>
    </submittedName>
</protein>
<dbReference type="RefSeq" id="WP_171694036.1">
    <property type="nucleotide sequence ID" value="NZ_WHOC01000195.1"/>
</dbReference>
<dbReference type="EMBL" id="WHOC01000195">
    <property type="protein sequence ID" value="NOU91335.1"/>
    <property type="molecule type" value="Genomic_DNA"/>
</dbReference>
<evidence type="ECO:0000313" key="5">
    <source>
        <dbReference type="EMBL" id="NOU91335.1"/>
    </source>
</evidence>
<evidence type="ECO:0000256" key="2">
    <source>
        <dbReference type="ARBA" id="ARBA00022679"/>
    </source>
</evidence>
<dbReference type="Pfam" id="PF13649">
    <property type="entry name" value="Methyltransf_25"/>
    <property type="match status" value="1"/>
</dbReference>